<keyword evidence="1" id="KW-0472">Membrane</keyword>
<keyword evidence="1" id="KW-0812">Transmembrane</keyword>
<feature type="domain" description="DUF3048" evidence="2">
    <location>
        <begin position="83"/>
        <end position="218"/>
    </location>
</feature>
<dbReference type="AlphaFoldDB" id="A0A1G2PFW8"/>
<dbReference type="InterPro" id="IPR021416">
    <property type="entry name" value="DUF3048_N"/>
</dbReference>
<name>A0A1G2PFW8_9BACT</name>
<evidence type="ECO:0000256" key="1">
    <source>
        <dbReference type="SAM" id="Phobius"/>
    </source>
</evidence>
<dbReference type="EMBL" id="MHSR01000013">
    <property type="protein sequence ID" value="OHA46649.1"/>
    <property type="molecule type" value="Genomic_DNA"/>
</dbReference>
<evidence type="ECO:0000259" key="2">
    <source>
        <dbReference type="Pfam" id="PF11258"/>
    </source>
</evidence>
<feature type="transmembrane region" description="Helical" evidence="1">
    <location>
        <begin position="12"/>
        <end position="30"/>
    </location>
</feature>
<reference evidence="4 5" key="1">
    <citation type="journal article" date="2016" name="Nat. Commun.">
        <title>Thousands of microbial genomes shed light on interconnected biogeochemical processes in an aquifer system.</title>
        <authorList>
            <person name="Anantharaman K."/>
            <person name="Brown C.T."/>
            <person name="Hug L.A."/>
            <person name="Sharon I."/>
            <person name="Castelle C.J."/>
            <person name="Probst A.J."/>
            <person name="Thomas B.C."/>
            <person name="Singh A."/>
            <person name="Wilkins M.J."/>
            <person name="Karaoz U."/>
            <person name="Brodie E.L."/>
            <person name="Williams K.H."/>
            <person name="Hubbard S.S."/>
            <person name="Banfield J.F."/>
        </authorList>
    </citation>
    <scope>NUCLEOTIDE SEQUENCE [LARGE SCALE GENOMIC DNA]</scope>
</reference>
<accession>A0A1G2PFW8</accession>
<feature type="domain" description="DUF3048" evidence="3">
    <location>
        <begin position="246"/>
        <end position="356"/>
    </location>
</feature>
<dbReference type="Pfam" id="PF11258">
    <property type="entry name" value="DUF3048"/>
    <property type="match status" value="1"/>
</dbReference>
<gene>
    <name evidence="4" type="ORF">A2828_01965</name>
</gene>
<dbReference type="Pfam" id="PF17479">
    <property type="entry name" value="DUF3048_C"/>
    <property type="match status" value="1"/>
</dbReference>
<evidence type="ECO:0008006" key="6">
    <source>
        <dbReference type="Google" id="ProtNLM"/>
    </source>
</evidence>
<dbReference type="Proteomes" id="UP000178869">
    <property type="component" value="Unassembled WGS sequence"/>
</dbReference>
<dbReference type="InterPro" id="IPR023158">
    <property type="entry name" value="YerB-like_sf"/>
</dbReference>
<organism evidence="4 5">
    <name type="scientific">Candidatus Terrybacteria bacterium RIFCSPHIGHO2_01_FULL_43_35</name>
    <dbReference type="NCBI Taxonomy" id="1802361"/>
    <lineage>
        <taxon>Bacteria</taxon>
        <taxon>Candidatus Terryibacteriota</taxon>
    </lineage>
</organism>
<dbReference type="InterPro" id="IPR035328">
    <property type="entry name" value="DUF3048_C"/>
</dbReference>
<proteinExistence type="predicted"/>
<evidence type="ECO:0000313" key="5">
    <source>
        <dbReference type="Proteomes" id="UP000178869"/>
    </source>
</evidence>
<sequence length="372" mass="41613">MAKRIKKSAPLFLIAILTIGLTAVYLYIMLSNTERNVIFENTLLNRHNSLEQTYGVAASAGQTIGEVKNDSLVGDYCPDGLDKNKNLLRPIGVMLAGDAVTRPLSGIGQADVVIEMPVITRGINRFLALFQCTDAKEIGSVRSARDDFIPLAAAFDAVFAHWGGSHFALDELKKKIIDNLDALQNRFGAYYRKKGIAAPNNGFSNLQRLRDASQRASFRVLQNPGYGYKRINKDQTELAEQWFNLDIKYPGTFAVRWVFDPDKKTFLRFRGGTKEVDKNTGLQVASPNVIIIKTTSRQIEGQYNDVKVTGRGEAIIYRTGKEIKATWDKDINNLSARLLFLDEQGQEIPLVPGKIWLEYIDQKTNISYTPVS</sequence>
<dbReference type="Gene3D" id="3.50.90.10">
    <property type="entry name" value="YerB-like"/>
    <property type="match status" value="1"/>
</dbReference>
<dbReference type="SUPFAM" id="SSF159774">
    <property type="entry name" value="YerB-like"/>
    <property type="match status" value="1"/>
</dbReference>
<keyword evidence="1" id="KW-1133">Transmembrane helix</keyword>
<protein>
    <recommendedName>
        <fullName evidence="6">DUF3048 domain-containing protein</fullName>
    </recommendedName>
</protein>
<evidence type="ECO:0000313" key="4">
    <source>
        <dbReference type="EMBL" id="OHA46649.1"/>
    </source>
</evidence>
<evidence type="ECO:0000259" key="3">
    <source>
        <dbReference type="Pfam" id="PF17479"/>
    </source>
</evidence>
<comment type="caution">
    <text evidence="4">The sequence shown here is derived from an EMBL/GenBank/DDBJ whole genome shotgun (WGS) entry which is preliminary data.</text>
</comment>